<dbReference type="Pfam" id="PF13427">
    <property type="entry name" value="AadA_C"/>
    <property type="match status" value="1"/>
</dbReference>
<evidence type="ECO:0000313" key="5">
    <source>
        <dbReference type="Proteomes" id="UP000178622"/>
    </source>
</evidence>
<keyword evidence="1" id="KW-0808">Transferase</keyword>
<feature type="domain" description="Polymerase nucleotidyl transferase" evidence="2">
    <location>
        <begin position="20"/>
        <end position="80"/>
    </location>
</feature>
<evidence type="ECO:0000259" key="3">
    <source>
        <dbReference type="Pfam" id="PF13427"/>
    </source>
</evidence>
<gene>
    <name evidence="4" type="ORF">BG261_09130</name>
</gene>
<accession>A0A1E8GPT9</accession>
<dbReference type="RefSeq" id="WP_070791489.1">
    <property type="nucleotide sequence ID" value="NZ_MKIR01000002.1"/>
</dbReference>
<dbReference type="Proteomes" id="UP000178622">
    <property type="component" value="Unassembled WGS sequence"/>
</dbReference>
<dbReference type="EMBL" id="MKIR01000002">
    <property type="protein sequence ID" value="OFI50271.1"/>
    <property type="molecule type" value="Genomic_DNA"/>
</dbReference>
<dbReference type="InterPro" id="IPR002934">
    <property type="entry name" value="Polymerase_NTP_transf_dom"/>
</dbReference>
<organism evidence="4 5">
    <name type="scientific">Floricoccus tropicus</name>
    <dbReference type="NCBI Taxonomy" id="1859473"/>
    <lineage>
        <taxon>Bacteria</taxon>
        <taxon>Bacillati</taxon>
        <taxon>Bacillota</taxon>
        <taxon>Bacilli</taxon>
        <taxon>Lactobacillales</taxon>
        <taxon>Streptococcaceae</taxon>
        <taxon>Floricoccus</taxon>
    </lineage>
</organism>
<dbReference type="Pfam" id="PF01909">
    <property type="entry name" value="NTP_transf_2"/>
    <property type="match status" value="1"/>
</dbReference>
<proteinExistence type="predicted"/>
<dbReference type="GO" id="GO:0016779">
    <property type="term" value="F:nucleotidyltransferase activity"/>
    <property type="evidence" value="ECO:0007669"/>
    <property type="project" value="InterPro"/>
</dbReference>
<reference evidence="5" key="1">
    <citation type="submission" date="2016-09" db="EMBL/GenBank/DDBJ databases">
        <title>Draft genome sequence of a novel species of the family Streptococcaceae isolated from flowers.</title>
        <authorList>
            <person name="Chuah L.-O."/>
            <person name="Yap K.-P."/>
            <person name="Thong K.L."/>
            <person name="Liong M.T."/>
            <person name="Ahmad R."/>
            <person name="Rusul G."/>
        </authorList>
    </citation>
    <scope>NUCLEOTIDE SEQUENCE [LARGE SCALE GENOMIC DNA]</scope>
    <source>
        <strain evidence="5">DF1</strain>
    </source>
</reference>
<dbReference type="SUPFAM" id="SSF81301">
    <property type="entry name" value="Nucleotidyltransferase"/>
    <property type="match status" value="1"/>
</dbReference>
<protein>
    <submittedName>
        <fullName evidence="4">Uncharacterized protein</fullName>
    </submittedName>
</protein>
<dbReference type="OrthoDB" id="5643411at2"/>
<dbReference type="Gene3D" id="3.30.460.10">
    <property type="entry name" value="Beta Polymerase, domain 2"/>
    <property type="match status" value="1"/>
</dbReference>
<feature type="domain" description="Adenylyltransferase AadA C-terminal" evidence="3">
    <location>
        <begin position="153"/>
        <end position="254"/>
    </location>
</feature>
<dbReference type="InterPro" id="IPR025184">
    <property type="entry name" value="AadA_C"/>
</dbReference>
<sequence>MNFDKNTNKLLENIIISSKNILKENLLGIYLHGSTVLGSFNPSISDLDYIIVVNKKLSTSVKEKIMQDVIEKLLPLAPRKGLEFHILLAEDCRKVIEEEMEFDFHFSDYHLENYLSNPLKYIEEMHGVDGDLAVHIAVINQSGKALYGPSPKEIFSIVSKDIYWNSVLSDIAEAEISIISTPTYTILNLCRSLAFRNTEKIFSKVDGGRWILNNITDISEEFKILILSAINEYEGQDACYSDGSLVLFAKYMLDQLNIQ</sequence>
<evidence type="ECO:0000313" key="4">
    <source>
        <dbReference type="EMBL" id="OFI50271.1"/>
    </source>
</evidence>
<dbReference type="STRING" id="1859473.BG261_09130"/>
<dbReference type="AlphaFoldDB" id="A0A1E8GPT9"/>
<evidence type="ECO:0000256" key="1">
    <source>
        <dbReference type="ARBA" id="ARBA00022679"/>
    </source>
</evidence>
<comment type="caution">
    <text evidence="4">The sequence shown here is derived from an EMBL/GenBank/DDBJ whole genome shotgun (WGS) entry which is preliminary data.</text>
</comment>
<name>A0A1E8GPT9_9LACT</name>
<dbReference type="InterPro" id="IPR043519">
    <property type="entry name" value="NT_sf"/>
</dbReference>
<keyword evidence="5" id="KW-1185">Reference proteome</keyword>
<evidence type="ECO:0000259" key="2">
    <source>
        <dbReference type="Pfam" id="PF01909"/>
    </source>
</evidence>